<dbReference type="RefSeq" id="WP_106151951.1">
    <property type="nucleotide sequence ID" value="NZ_PVTS01000003.1"/>
</dbReference>
<dbReference type="EMBL" id="QPIZ01000001">
    <property type="protein sequence ID" value="RCW39394.1"/>
    <property type="molecule type" value="Genomic_DNA"/>
</dbReference>
<dbReference type="InterPro" id="IPR017871">
    <property type="entry name" value="ABC_transporter-like_CS"/>
</dbReference>
<dbReference type="PROSITE" id="PS00211">
    <property type="entry name" value="ABC_TRANSPORTER_1"/>
    <property type="match status" value="1"/>
</dbReference>
<dbReference type="Proteomes" id="UP000252733">
    <property type="component" value="Unassembled WGS sequence"/>
</dbReference>
<dbReference type="GO" id="GO:0005524">
    <property type="term" value="F:ATP binding"/>
    <property type="evidence" value="ECO:0007669"/>
    <property type="project" value="UniProtKB-KW"/>
</dbReference>
<name>A0A2T0XQJ7_9BACT</name>
<dbReference type="SUPFAM" id="SSF52540">
    <property type="entry name" value="P-loop containing nucleoside triphosphate hydrolases"/>
    <property type="match status" value="1"/>
</dbReference>
<dbReference type="InterPro" id="IPR003439">
    <property type="entry name" value="ABC_transporter-like_ATP-bd"/>
</dbReference>
<reference evidence="5 6" key="1">
    <citation type="submission" date="2018-07" db="EMBL/GenBank/DDBJ databases">
        <title>Freshwater and sediment microbial communities from various areas in North America, analyzing microbe dynamics in response to fracking.</title>
        <authorList>
            <person name="Lamendella R."/>
        </authorList>
    </citation>
    <scope>NUCLEOTIDE SEQUENCE [LARGE SCALE GENOMIC DNA]</scope>
    <source>
        <strain evidence="5 6">160A</strain>
    </source>
</reference>
<dbReference type="PROSITE" id="PS50893">
    <property type="entry name" value="ABC_TRANSPORTER_2"/>
    <property type="match status" value="1"/>
</dbReference>
<keyword evidence="3 5" id="KW-0067">ATP-binding</keyword>
<keyword evidence="6" id="KW-1185">Reference proteome</keyword>
<dbReference type="InterPro" id="IPR027417">
    <property type="entry name" value="P-loop_NTPase"/>
</dbReference>
<keyword evidence="1" id="KW-0813">Transport</keyword>
<dbReference type="InterPro" id="IPR051782">
    <property type="entry name" value="ABC_Transporter_VariousFunc"/>
</dbReference>
<evidence type="ECO:0000256" key="3">
    <source>
        <dbReference type="ARBA" id="ARBA00022840"/>
    </source>
</evidence>
<dbReference type="PANTHER" id="PTHR42939:SF1">
    <property type="entry name" value="ABC TRANSPORTER ATP-BINDING PROTEIN ALBC-RELATED"/>
    <property type="match status" value="1"/>
</dbReference>
<dbReference type="OrthoDB" id="9801987at2"/>
<keyword evidence="2" id="KW-0547">Nucleotide-binding</keyword>
<dbReference type="InterPro" id="IPR003593">
    <property type="entry name" value="AAA+_ATPase"/>
</dbReference>
<evidence type="ECO:0000313" key="5">
    <source>
        <dbReference type="EMBL" id="RCW39394.1"/>
    </source>
</evidence>
<dbReference type="Pfam" id="PF00005">
    <property type="entry name" value="ABC_tran"/>
    <property type="match status" value="1"/>
</dbReference>
<gene>
    <name evidence="5" type="ORF">DFO77_101164</name>
</gene>
<dbReference type="GO" id="GO:0016887">
    <property type="term" value="F:ATP hydrolysis activity"/>
    <property type="evidence" value="ECO:0007669"/>
    <property type="project" value="InterPro"/>
</dbReference>
<evidence type="ECO:0000256" key="2">
    <source>
        <dbReference type="ARBA" id="ARBA00022741"/>
    </source>
</evidence>
<evidence type="ECO:0000259" key="4">
    <source>
        <dbReference type="PROSITE" id="PS50893"/>
    </source>
</evidence>
<accession>A0A2T0XQJ7</accession>
<comment type="caution">
    <text evidence="5">The sequence shown here is derived from an EMBL/GenBank/DDBJ whole genome shotgun (WGS) entry which is preliminary data.</text>
</comment>
<evidence type="ECO:0000256" key="1">
    <source>
        <dbReference type="ARBA" id="ARBA00022448"/>
    </source>
</evidence>
<feature type="domain" description="ABC transporter" evidence="4">
    <location>
        <begin position="2"/>
        <end position="232"/>
    </location>
</feature>
<dbReference type="SMART" id="SM00382">
    <property type="entry name" value="AAA"/>
    <property type="match status" value="1"/>
</dbReference>
<dbReference type="PANTHER" id="PTHR42939">
    <property type="entry name" value="ABC TRANSPORTER ATP-BINDING PROTEIN ALBC-RELATED"/>
    <property type="match status" value="1"/>
</dbReference>
<dbReference type="CDD" id="cd03230">
    <property type="entry name" value="ABC_DR_subfamily_A"/>
    <property type="match status" value="1"/>
</dbReference>
<proteinExistence type="predicted"/>
<organism evidence="5 6">
    <name type="scientific">Marinilabilia salmonicolor</name>
    <dbReference type="NCBI Taxonomy" id="989"/>
    <lineage>
        <taxon>Bacteria</taxon>
        <taxon>Pseudomonadati</taxon>
        <taxon>Bacteroidota</taxon>
        <taxon>Bacteroidia</taxon>
        <taxon>Marinilabiliales</taxon>
        <taxon>Marinilabiliaceae</taxon>
        <taxon>Marinilabilia</taxon>
    </lineage>
</organism>
<dbReference type="AlphaFoldDB" id="A0A2T0XQJ7"/>
<dbReference type="STRING" id="1168289.GCA_000259075_00149"/>
<sequence>MITLKNAEKKYNGNVVLAIDNLTFQRGEIVGVVGNNGAGKTTMFSAILDLIQLSDGYIENNQQRVNQSEEWKKYTSSYLDEKFLIDYLTPDEYFNLVGSLKGYSSEDVQEFISGFRAFFNGEIDNKRKYIRNLSKGNQQKIGIVASLIGNPQIVLLDEPFSNLDPTSQYRLRQIINDFQQQNNCTFLISSHDLNHVAEVCSRIVILEKGKVVDDVKTSDETMMRLESYFAIF</sequence>
<evidence type="ECO:0000313" key="6">
    <source>
        <dbReference type="Proteomes" id="UP000252733"/>
    </source>
</evidence>
<dbReference type="Gene3D" id="3.40.50.300">
    <property type="entry name" value="P-loop containing nucleotide triphosphate hydrolases"/>
    <property type="match status" value="1"/>
</dbReference>
<protein>
    <submittedName>
        <fullName evidence="5">ABC-2 type transport system ATP-binding protein</fullName>
    </submittedName>
</protein>